<protein>
    <submittedName>
        <fullName evidence="1">Uncharacterized protein</fullName>
    </submittedName>
</protein>
<dbReference type="Proteomes" id="UP000265520">
    <property type="component" value="Unassembled WGS sequence"/>
</dbReference>
<reference evidence="1 2" key="1">
    <citation type="journal article" date="2018" name="Front. Plant Sci.">
        <title>Red Clover (Trifolium pratense) and Zigzag Clover (T. medium) - A Picture of Genomic Similarities and Differences.</title>
        <authorList>
            <person name="Dluhosova J."/>
            <person name="Istvanek J."/>
            <person name="Nedelnik J."/>
            <person name="Repkova J."/>
        </authorList>
    </citation>
    <scope>NUCLEOTIDE SEQUENCE [LARGE SCALE GENOMIC DNA]</scope>
    <source>
        <strain evidence="2">cv. 10/8</strain>
        <tissue evidence="1">Leaf</tissue>
    </source>
</reference>
<evidence type="ECO:0000313" key="1">
    <source>
        <dbReference type="EMBL" id="MCI43974.1"/>
    </source>
</evidence>
<feature type="non-terminal residue" evidence="1">
    <location>
        <position position="1"/>
    </location>
</feature>
<feature type="non-terminal residue" evidence="1">
    <location>
        <position position="110"/>
    </location>
</feature>
<keyword evidence="2" id="KW-1185">Reference proteome</keyword>
<accession>A0A392S704</accession>
<evidence type="ECO:0000313" key="2">
    <source>
        <dbReference type="Proteomes" id="UP000265520"/>
    </source>
</evidence>
<comment type="caution">
    <text evidence="1">The sequence shown here is derived from an EMBL/GenBank/DDBJ whole genome shotgun (WGS) entry which is preliminary data.</text>
</comment>
<sequence length="110" mass="11883">KDGRCPALLNSRVEAPVGPQGARRAVGHHDGALVGPRAVQGVVGHHARHPVRPRFVRGVFGHHVRHSVGPPIGSHFGHRAGNPSRDAAKLTENRTGPQMMIMLDLVWLQL</sequence>
<proteinExistence type="predicted"/>
<organism evidence="1 2">
    <name type="scientific">Trifolium medium</name>
    <dbReference type="NCBI Taxonomy" id="97028"/>
    <lineage>
        <taxon>Eukaryota</taxon>
        <taxon>Viridiplantae</taxon>
        <taxon>Streptophyta</taxon>
        <taxon>Embryophyta</taxon>
        <taxon>Tracheophyta</taxon>
        <taxon>Spermatophyta</taxon>
        <taxon>Magnoliopsida</taxon>
        <taxon>eudicotyledons</taxon>
        <taxon>Gunneridae</taxon>
        <taxon>Pentapetalae</taxon>
        <taxon>rosids</taxon>
        <taxon>fabids</taxon>
        <taxon>Fabales</taxon>
        <taxon>Fabaceae</taxon>
        <taxon>Papilionoideae</taxon>
        <taxon>50 kb inversion clade</taxon>
        <taxon>NPAAA clade</taxon>
        <taxon>Hologalegina</taxon>
        <taxon>IRL clade</taxon>
        <taxon>Trifolieae</taxon>
        <taxon>Trifolium</taxon>
    </lineage>
</organism>
<dbReference type="EMBL" id="LXQA010324360">
    <property type="protein sequence ID" value="MCI43974.1"/>
    <property type="molecule type" value="Genomic_DNA"/>
</dbReference>
<dbReference type="AlphaFoldDB" id="A0A392S704"/>
<name>A0A392S704_9FABA</name>